<evidence type="ECO:0000313" key="9">
    <source>
        <dbReference type="EMBL" id="QPV63236.1"/>
    </source>
</evidence>
<dbReference type="AlphaFoldDB" id="A0A7T3FYZ5"/>
<evidence type="ECO:0000256" key="4">
    <source>
        <dbReference type="ARBA" id="ARBA00022692"/>
    </source>
</evidence>
<keyword evidence="6 7" id="KW-0472">Membrane</keyword>
<dbReference type="GO" id="GO:0015297">
    <property type="term" value="F:antiporter activity"/>
    <property type="evidence" value="ECO:0007669"/>
    <property type="project" value="InterPro"/>
</dbReference>
<feature type="transmembrane region" description="Helical" evidence="7">
    <location>
        <begin position="61"/>
        <end position="81"/>
    </location>
</feature>
<accession>A0A7T3FYZ5</accession>
<dbReference type="KEGG" id="hlt:I7X12_00975"/>
<evidence type="ECO:0000256" key="2">
    <source>
        <dbReference type="ARBA" id="ARBA00005551"/>
    </source>
</evidence>
<feature type="transmembrane region" description="Helical" evidence="7">
    <location>
        <begin position="154"/>
        <end position="178"/>
    </location>
</feature>
<sequence>MSAALVEVGIGLAALALTGYLAHRVSLSVIPAYIVAGIVVGPHEPTALFGMSLTLVSETEFVDVLAELGVVLLLFFLGLEFSVDQLLADRRRILAAGTVDLALNLGVGIAIGLVFGLGVVPTLFVAGVVYISSSAIVTKSLIEQGWIANPESGPILGTLVYEDLFIAVYLAVLAALAAGGGDAATVARDVGVAFAFLAVLAVGAWGGTAVLDRVFAVDSDELFLIGVLATTTLVAGAALTLGLSEAVAAFFVGAGFSQTDHVDRIEHQVAAVRDLFAAFFFFSIGLTIDVTVLPSVAGLLGAAVVLSTGTKLLSGTVSGRFYDLSPLRSLRTGIGLVPRGEFSLVIAALALTAPAPISDVVPPFAVGYVLVMSVVGTVLIQYSDRVTDTLVPVAPTRD</sequence>
<protein>
    <submittedName>
        <fullName evidence="9">Cation:proton antiporter</fullName>
    </submittedName>
</protein>
<organism evidence="9 10">
    <name type="scientific">Halosimplex litoreum</name>
    <dbReference type="NCBI Taxonomy" id="1198301"/>
    <lineage>
        <taxon>Archaea</taxon>
        <taxon>Methanobacteriati</taxon>
        <taxon>Methanobacteriota</taxon>
        <taxon>Stenosarchaea group</taxon>
        <taxon>Halobacteria</taxon>
        <taxon>Halobacteriales</taxon>
        <taxon>Haloarculaceae</taxon>
        <taxon>Halosimplex</taxon>
    </lineage>
</organism>
<dbReference type="GO" id="GO:0016020">
    <property type="term" value="C:membrane"/>
    <property type="evidence" value="ECO:0007669"/>
    <property type="project" value="UniProtKB-SubCell"/>
</dbReference>
<comment type="similarity">
    <text evidence="2">Belongs to the monovalent cation:proton antiporter 2 (CPA2) transporter (TC 2.A.37) family.</text>
</comment>
<dbReference type="GO" id="GO:1902600">
    <property type="term" value="P:proton transmembrane transport"/>
    <property type="evidence" value="ECO:0007669"/>
    <property type="project" value="InterPro"/>
</dbReference>
<dbReference type="OrthoDB" id="12029at2157"/>
<dbReference type="Pfam" id="PF00999">
    <property type="entry name" value="Na_H_Exchanger"/>
    <property type="match status" value="1"/>
</dbReference>
<dbReference type="InterPro" id="IPR038770">
    <property type="entry name" value="Na+/solute_symporter_sf"/>
</dbReference>
<dbReference type="Gene3D" id="1.20.1530.20">
    <property type="match status" value="1"/>
</dbReference>
<evidence type="ECO:0000256" key="1">
    <source>
        <dbReference type="ARBA" id="ARBA00004141"/>
    </source>
</evidence>
<evidence type="ECO:0000313" key="10">
    <source>
        <dbReference type="Proteomes" id="UP000595001"/>
    </source>
</evidence>
<evidence type="ECO:0000256" key="7">
    <source>
        <dbReference type="SAM" id="Phobius"/>
    </source>
</evidence>
<gene>
    <name evidence="9" type="ORF">I7X12_00975</name>
</gene>
<dbReference type="EMBL" id="CP065856">
    <property type="protein sequence ID" value="QPV63236.1"/>
    <property type="molecule type" value="Genomic_DNA"/>
</dbReference>
<dbReference type="RefSeq" id="WP_198062029.1">
    <property type="nucleotide sequence ID" value="NZ_CP065856.1"/>
</dbReference>
<evidence type="ECO:0000256" key="5">
    <source>
        <dbReference type="ARBA" id="ARBA00022989"/>
    </source>
</evidence>
<feature type="transmembrane region" description="Helical" evidence="7">
    <location>
        <begin position="223"/>
        <end position="256"/>
    </location>
</feature>
<proteinExistence type="inferred from homology"/>
<reference evidence="9 10" key="1">
    <citation type="submission" date="2020-12" db="EMBL/GenBank/DDBJ databases">
        <title>Halosimplex halophilum sp. nov. and Halosimplex salinum sp. nov., two new members of the genus Halosimplex.</title>
        <authorList>
            <person name="Cui H.L."/>
        </authorList>
    </citation>
    <scope>NUCLEOTIDE SEQUENCE [LARGE SCALE GENOMIC DNA]</scope>
    <source>
        <strain evidence="9 10">YGH94</strain>
    </source>
</reference>
<keyword evidence="10" id="KW-1185">Reference proteome</keyword>
<evidence type="ECO:0000259" key="8">
    <source>
        <dbReference type="Pfam" id="PF00999"/>
    </source>
</evidence>
<feature type="transmembrane region" description="Helical" evidence="7">
    <location>
        <begin position="361"/>
        <end position="380"/>
    </location>
</feature>
<comment type="subcellular location">
    <subcellularLocation>
        <location evidence="1">Membrane</location>
        <topology evidence="1">Multi-pass membrane protein</topology>
    </subcellularLocation>
</comment>
<dbReference type="Proteomes" id="UP000595001">
    <property type="component" value="Chromosome"/>
</dbReference>
<feature type="transmembrane region" description="Helical" evidence="7">
    <location>
        <begin position="190"/>
        <end position="211"/>
    </location>
</feature>
<feature type="transmembrane region" description="Helical" evidence="7">
    <location>
        <begin position="276"/>
        <end position="306"/>
    </location>
</feature>
<dbReference type="GeneID" id="60587022"/>
<keyword evidence="5 7" id="KW-1133">Transmembrane helix</keyword>
<evidence type="ECO:0000256" key="3">
    <source>
        <dbReference type="ARBA" id="ARBA00022448"/>
    </source>
</evidence>
<feature type="domain" description="Cation/H+ exchanger transmembrane" evidence="8">
    <location>
        <begin position="15"/>
        <end position="380"/>
    </location>
</feature>
<feature type="transmembrane region" description="Helical" evidence="7">
    <location>
        <begin position="93"/>
        <end position="117"/>
    </location>
</feature>
<dbReference type="PANTHER" id="PTHR42751">
    <property type="entry name" value="SODIUM/HYDROGEN EXCHANGER FAMILY/TRKA DOMAIN PROTEIN"/>
    <property type="match status" value="1"/>
</dbReference>
<name>A0A7T3FYZ5_9EURY</name>
<dbReference type="InterPro" id="IPR006153">
    <property type="entry name" value="Cation/H_exchanger_TM"/>
</dbReference>
<dbReference type="PANTHER" id="PTHR42751:SF4">
    <property type="entry name" value="K(+)_H(+) ANTIPORTER SUBUNIT KHTU"/>
    <property type="match status" value="1"/>
</dbReference>
<evidence type="ECO:0000256" key="6">
    <source>
        <dbReference type="ARBA" id="ARBA00023136"/>
    </source>
</evidence>
<keyword evidence="4 7" id="KW-0812">Transmembrane</keyword>
<keyword evidence="3" id="KW-0813">Transport</keyword>